<name>A0A4R0RUN6_9APHY</name>
<organism evidence="1 2">
    <name type="scientific">Steccherinum ochraceum</name>
    <dbReference type="NCBI Taxonomy" id="92696"/>
    <lineage>
        <taxon>Eukaryota</taxon>
        <taxon>Fungi</taxon>
        <taxon>Dikarya</taxon>
        <taxon>Basidiomycota</taxon>
        <taxon>Agaricomycotina</taxon>
        <taxon>Agaricomycetes</taxon>
        <taxon>Polyporales</taxon>
        <taxon>Steccherinaceae</taxon>
        <taxon>Steccherinum</taxon>
    </lineage>
</organism>
<reference evidence="1 2" key="1">
    <citation type="submission" date="2018-11" db="EMBL/GenBank/DDBJ databases">
        <title>Genome assembly of Steccherinum ochraceum LE-BIN_3174, the white-rot fungus of the Steccherinaceae family (The Residual Polyporoid clade, Polyporales, Basidiomycota).</title>
        <authorList>
            <person name="Fedorova T.V."/>
            <person name="Glazunova O.A."/>
            <person name="Landesman E.O."/>
            <person name="Moiseenko K.V."/>
            <person name="Psurtseva N.V."/>
            <person name="Savinova O.S."/>
            <person name="Shakhova N.V."/>
            <person name="Tyazhelova T.V."/>
            <person name="Vasina D.V."/>
        </authorList>
    </citation>
    <scope>NUCLEOTIDE SEQUENCE [LARGE SCALE GENOMIC DNA]</scope>
    <source>
        <strain evidence="1 2">LE-BIN_3174</strain>
    </source>
</reference>
<dbReference type="SUPFAM" id="SSF52047">
    <property type="entry name" value="RNI-like"/>
    <property type="match status" value="1"/>
</dbReference>
<sequence length="431" mass="49299">MSPRLPNELIYSVLGFLVTSLYSHALAFRAGWTPFGFHNSIEQSDDGEQALVAAIQVCRVWRDIGTPFLYARPYLTSQRRLRLFSLILEQYPDLGRFVKEVAFMEQSGQPPLERETQAPFASNPNDLANIALTARASRTYLIRALRQCPNLRSLIITNEFENYTSVYPIDNFFLETSLAKNSLQSLVLYGSMFPRNPHFHPFLPASTILPNLRVLCLRSVYIPLDYTWPFLPHLHTLQLVENNVLEATTQFITLHGLPRGEITAACFPSLHTLETYHNLIDFRPDEPLLRQLEHYHSTHSPSAATIMKEVVSPHANTIRHLAMHIVARKDAVFSDWFLPEGLETVTVFMDTPVLMDLLFCLVRVVKKGKLPASLRLLRLVLFFPPGELIWMPTLVELRDLCAKKGVVCEFPIDDDMQMWITRRLTQDVAVI</sequence>
<keyword evidence="2" id="KW-1185">Reference proteome</keyword>
<dbReference type="EMBL" id="RWJN01000002">
    <property type="protein sequence ID" value="TCD71776.1"/>
    <property type="molecule type" value="Genomic_DNA"/>
</dbReference>
<gene>
    <name evidence="1" type="ORF">EIP91_003119</name>
</gene>
<protein>
    <submittedName>
        <fullName evidence="1">Uncharacterized protein</fullName>
    </submittedName>
</protein>
<proteinExistence type="predicted"/>
<dbReference type="InterPro" id="IPR032675">
    <property type="entry name" value="LRR_dom_sf"/>
</dbReference>
<evidence type="ECO:0000313" key="2">
    <source>
        <dbReference type="Proteomes" id="UP000292702"/>
    </source>
</evidence>
<accession>A0A4R0RUN6</accession>
<dbReference type="Gene3D" id="3.80.10.10">
    <property type="entry name" value="Ribonuclease Inhibitor"/>
    <property type="match status" value="1"/>
</dbReference>
<comment type="caution">
    <text evidence="1">The sequence shown here is derived from an EMBL/GenBank/DDBJ whole genome shotgun (WGS) entry which is preliminary data.</text>
</comment>
<dbReference type="Proteomes" id="UP000292702">
    <property type="component" value="Unassembled WGS sequence"/>
</dbReference>
<dbReference type="OrthoDB" id="2794889at2759"/>
<dbReference type="AlphaFoldDB" id="A0A4R0RUN6"/>
<evidence type="ECO:0000313" key="1">
    <source>
        <dbReference type="EMBL" id="TCD71776.1"/>
    </source>
</evidence>